<evidence type="ECO:0000313" key="2">
    <source>
        <dbReference type="Proteomes" id="UP000006727"/>
    </source>
</evidence>
<dbReference type="EMBL" id="ABEU02000006">
    <property type="status" value="NOT_ANNOTATED_CDS"/>
    <property type="molecule type" value="Genomic_DNA"/>
</dbReference>
<evidence type="ECO:0000313" key="1">
    <source>
        <dbReference type="EnsemblPlants" id="Pp3c6_5550V3.1"/>
    </source>
</evidence>
<dbReference type="InParanoid" id="A0A7I4E2J5"/>
<reference evidence="1" key="3">
    <citation type="submission" date="2020-12" db="UniProtKB">
        <authorList>
            <consortium name="EnsemblPlants"/>
        </authorList>
    </citation>
    <scope>IDENTIFICATION</scope>
</reference>
<name>A0A7I4E2J5_PHYPA</name>
<keyword evidence="2" id="KW-1185">Reference proteome</keyword>
<dbReference type="Proteomes" id="UP000006727">
    <property type="component" value="Chromosome 6"/>
</dbReference>
<organism evidence="1 2">
    <name type="scientific">Physcomitrium patens</name>
    <name type="common">Spreading-leaved earth moss</name>
    <name type="synonym">Physcomitrella patens</name>
    <dbReference type="NCBI Taxonomy" id="3218"/>
    <lineage>
        <taxon>Eukaryota</taxon>
        <taxon>Viridiplantae</taxon>
        <taxon>Streptophyta</taxon>
        <taxon>Embryophyta</taxon>
        <taxon>Bryophyta</taxon>
        <taxon>Bryophytina</taxon>
        <taxon>Bryopsida</taxon>
        <taxon>Funariidae</taxon>
        <taxon>Funariales</taxon>
        <taxon>Funariaceae</taxon>
        <taxon>Physcomitrium</taxon>
    </lineage>
</organism>
<reference evidence="1 2" key="1">
    <citation type="journal article" date="2008" name="Science">
        <title>The Physcomitrella genome reveals evolutionary insights into the conquest of land by plants.</title>
        <authorList>
            <person name="Rensing S."/>
            <person name="Lang D."/>
            <person name="Zimmer A."/>
            <person name="Terry A."/>
            <person name="Salamov A."/>
            <person name="Shapiro H."/>
            <person name="Nishiyama T."/>
            <person name="Perroud P.-F."/>
            <person name="Lindquist E."/>
            <person name="Kamisugi Y."/>
            <person name="Tanahashi T."/>
            <person name="Sakakibara K."/>
            <person name="Fujita T."/>
            <person name="Oishi K."/>
            <person name="Shin-I T."/>
            <person name="Kuroki Y."/>
            <person name="Toyoda A."/>
            <person name="Suzuki Y."/>
            <person name="Hashimoto A."/>
            <person name="Yamaguchi K."/>
            <person name="Sugano A."/>
            <person name="Kohara Y."/>
            <person name="Fujiyama A."/>
            <person name="Anterola A."/>
            <person name="Aoki S."/>
            <person name="Ashton N."/>
            <person name="Barbazuk W.B."/>
            <person name="Barker E."/>
            <person name="Bennetzen J."/>
            <person name="Bezanilla M."/>
            <person name="Blankenship R."/>
            <person name="Cho S.H."/>
            <person name="Dutcher S."/>
            <person name="Estelle M."/>
            <person name="Fawcett J.A."/>
            <person name="Gundlach H."/>
            <person name="Hanada K."/>
            <person name="Heyl A."/>
            <person name="Hicks K.A."/>
            <person name="Hugh J."/>
            <person name="Lohr M."/>
            <person name="Mayer K."/>
            <person name="Melkozernov A."/>
            <person name="Murata T."/>
            <person name="Nelson D."/>
            <person name="Pils B."/>
            <person name="Prigge M."/>
            <person name="Reiss B."/>
            <person name="Renner T."/>
            <person name="Rombauts S."/>
            <person name="Rushton P."/>
            <person name="Sanderfoot A."/>
            <person name="Schween G."/>
            <person name="Shiu S.-H."/>
            <person name="Stueber K."/>
            <person name="Theodoulou F.L."/>
            <person name="Tu H."/>
            <person name="Van de Peer Y."/>
            <person name="Verrier P.J."/>
            <person name="Waters E."/>
            <person name="Wood A."/>
            <person name="Yang L."/>
            <person name="Cove D."/>
            <person name="Cuming A."/>
            <person name="Hasebe M."/>
            <person name="Lucas S."/>
            <person name="Mishler D.B."/>
            <person name="Reski R."/>
            <person name="Grigoriev I."/>
            <person name="Quatrano R.S."/>
            <person name="Boore J.L."/>
        </authorList>
    </citation>
    <scope>NUCLEOTIDE SEQUENCE [LARGE SCALE GENOMIC DNA]</scope>
    <source>
        <strain evidence="1 2">cv. Gransden 2004</strain>
    </source>
</reference>
<dbReference type="EnsemblPlants" id="Pp3c6_5550V3.1">
    <property type="protein sequence ID" value="Pp3c6_5550V3.1"/>
    <property type="gene ID" value="Pp3c6_5550"/>
</dbReference>
<sequence>MALKLRVMDINYNMLKKFTLDSEYIDMDDILAID</sequence>
<dbReference type="AlphaFoldDB" id="A0A7I4E2J5"/>
<accession>A0A7I4E2J5</accession>
<dbReference type="Gramene" id="Pp3c6_5550V3.1">
    <property type="protein sequence ID" value="Pp3c6_5550V3.1"/>
    <property type="gene ID" value="Pp3c6_5550"/>
</dbReference>
<reference evidence="1 2" key="2">
    <citation type="journal article" date="2018" name="Plant J.">
        <title>The Physcomitrella patens chromosome-scale assembly reveals moss genome structure and evolution.</title>
        <authorList>
            <person name="Lang D."/>
            <person name="Ullrich K.K."/>
            <person name="Murat F."/>
            <person name="Fuchs J."/>
            <person name="Jenkins J."/>
            <person name="Haas F.B."/>
            <person name="Piednoel M."/>
            <person name="Gundlach H."/>
            <person name="Van Bel M."/>
            <person name="Meyberg R."/>
            <person name="Vives C."/>
            <person name="Morata J."/>
            <person name="Symeonidi A."/>
            <person name="Hiss M."/>
            <person name="Muchero W."/>
            <person name="Kamisugi Y."/>
            <person name="Saleh O."/>
            <person name="Blanc G."/>
            <person name="Decker E.L."/>
            <person name="van Gessel N."/>
            <person name="Grimwood J."/>
            <person name="Hayes R.D."/>
            <person name="Graham S.W."/>
            <person name="Gunter L.E."/>
            <person name="McDaniel S.F."/>
            <person name="Hoernstein S.N.W."/>
            <person name="Larsson A."/>
            <person name="Li F.W."/>
            <person name="Perroud P.F."/>
            <person name="Phillips J."/>
            <person name="Ranjan P."/>
            <person name="Rokshar D.S."/>
            <person name="Rothfels C.J."/>
            <person name="Schneider L."/>
            <person name="Shu S."/>
            <person name="Stevenson D.W."/>
            <person name="Thummler F."/>
            <person name="Tillich M."/>
            <person name="Villarreal Aguilar J.C."/>
            <person name="Widiez T."/>
            <person name="Wong G.K."/>
            <person name="Wymore A."/>
            <person name="Zhang Y."/>
            <person name="Zimmer A.D."/>
            <person name="Quatrano R.S."/>
            <person name="Mayer K.F.X."/>
            <person name="Goodstein D."/>
            <person name="Casacuberta J.M."/>
            <person name="Vandepoele K."/>
            <person name="Reski R."/>
            <person name="Cuming A.C."/>
            <person name="Tuskan G.A."/>
            <person name="Maumus F."/>
            <person name="Salse J."/>
            <person name="Schmutz J."/>
            <person name="Rensing S.A."/>
        </authorList>
    </citation>
    <scope>NUCLEOTIDE SEQUENCE [LARGE SCALE GENOMIC DNA]</scope>
    <source>
        <strain evidence="1 2">cv. Gransden 2004</strain>
    </source>
</reference>
<proteinExistence type="predicted"/>
<protein>
    <submittedName>
        <fullName evidence="1">Uncharacterized protein</fullName>
    </submittedName>
</protein>